<evidence type="ECO:0000313" key="2">
    <source>
        <dbReference type="EMBL" id="MBF9233299.1"/>
    </source>
</evidence>
<comment type="caution">
    <text evidence="2">The sequence shown here is derived from an EMBL/GenBank/DDBJ whole genome shotgun (WGS) entry which is preliminary data.</text>
</comment>
<dbReference type="PROSITE" id="PS51186">
    <property type="entry name" value="GNAT"/>
    <property type="match status" value="1"/>
</dbReference>
<dbReference type="SUPFAM" id="SSF55729">
    <property type="entry name" value="Acyl-CoA N-acyltransferases (Nat)"/>
    <property type="match status" value="1"/>
</dbReference>
<dbReference type="Proteomes" id="UP000599312">
    <property type="component" value="Unassembled WGS sequence"/>
</dbReference>
<evidence type="ECO:0000313" key="3">
    <source>
        <dbReference type="Proteomes" id="UP000599312"/>
    </source>
</evidence>
<dbReference type="Pfam" id="PF13508">
    <property type="entry name" value="Acetyltransf_7"/>
    <property type="match status" value="1"/>
</dbReference>
<accession>A0A931FMQ1</accession>
<dbReference type="InterPro" id="IPR039143">
    <property type="entry name" value="GNPNAT1-like"/>
</dbReference>
<dbReference type="InterPro" id="IPR000182">
    <property type="entry name" value="GNAT_dom"/>
</dbReference>
<keyword evidence="3" id="KW-1185">Reference proteome</keyword>
<organism evidence="2 3">
    <name type="scientific">Microvirga alba</name>
    <dbReference type="NCBI Taxonomy" id="2791025"/>
    <lineage>
        <taxon>Bacteria</taxon>
        <taxon>Pseudomonadati</taxon>
        <taxon>Pseudomonadota</taxon>
        <taxon>Alphaproteobacteria</taxon>
        <taxon>Hyphomicrobiales</taxon>
        <taxon>Methylobacteriaceae</taxon>
        <taxon>Microvirga</taxon>
    </lineage>
</organism>
<name>A0A931FMQ1_9HYPH</name>
<dbReference type="PANTHER" id="PTHR13355">
    <property type="entry name" value="GLUCOSAMINE 6-PHOSPHATE N-ACETYLTRANSFERASE"/>
    <property type="match status" value="1"/>
</dbReference>
<dbReference type="CDD" id="cd04301">
    <property type="entry name" value="NAT_SF"/>
    <property type="match status" value="1"/>
</dbReference>
<dbReference type="RefSeq" id="WP_196271255.1">
    <property type="nucleotide sequence ID" value="NZ_JADQDO010000002.1"/>
</dbReference>
<proteinExistence type="predicted"/>
<dbReference type="PANTHER" id="PTHR13355:SF23">
    <property type="entry name" value="FAMILY N-ACETYLTRANSFERASE, PUTATIVE (AFU_ORTHOLOGUE AFUA_3G00870)-RELATED"/>
    <property type="match status" value="1"/>
</dbReference>
<dbReference type="Gene3D" id="3.40.630.30">
    <property type="match status" value="1"/>
</dbReference>
<gene>
    <name evidence="2" type="ORF">I2H38_07875</name>
</gene>
<dbReference type="GO" id="GO:0008080">
    <property type="term" value="F:N-acetyltransferase activity"/>
    <property type="evidence" value="ECO:0007669"/>
    <property type="project" value="TreeGrafter"/>
</dbReference>
<dbReference type="InterPro" id="IPR016181">
    <property type="entry name" value="Acyl_CoA_acyltransferase"/>
</dbReference>
<dbReference type="AlphaFoldDB" id="A0A931FMQ1"/>
<protein>
    <submittedName>
        <fullName evidence="2">GNAT family N-acetyltransferase</fullName>
    </submittedName>
</protein>
<sequence>MPFDSDPFTLVERAPTVDEFLFLREQTGLGRRSRMAAEKGVGGGLYAVIIEHEGRAIGMGRIVGDGGTTFQVTDIGVLPDYRGKGLGLRIMSALMHWLEENVPETGFVSLIADTGSAPFYERFGFKVRPIERPGMTWKRQV</sequence>
<evidence type="ECO:0000259" key="1">
    <source>
        <dbReference type="PROSITE" id="PS51186"/>
    </source>
</evidence>
<reference evidence="2" key="1">
    <citation type="submission" date="2020-11" db="EMBL/GenBank/DDBJ databases">
        <authorList>
            <person name="Kim M.K."/>
        </authorList>
    </citation>
    <scope>NUCLEOTIDE SEQUENCE</scope>
    <source>
        <strain evidence="2">BT350</strain>
    </source>
</reference>
<feature type="domain" description="N-acetyltransferase" evidence="1">
    <location>
        <begin position="1"/>
        <end position="141"/>
    </location>
</feature>
<dbReference type="EMBL" id="JADQDO010000002">
    <property type="protein sequence ID" value="MBF9233299.1"/>
    <property type="molecule type" value="Genomic_DNA"/>
</dbReference>